<dbReference type="PANTHER" id="PTHR13000:SF0">
    <property type="entry name" value="NUCLEOPORIN P54"/>
    <property type="match status" value="1"/>
</dbReference>
<feature type="compositionally biased region" description="Polar residues" evidence="6">
    <location>
        <begin position="1"/>
        <end position="22"/>
    </location>
</feature>
<evidence type="ECO:0000256" key="6">
    <source>
        <dbReference type="SAM" id="MobiDB-lite"/>
    </source>
</evidence>
<dbReference type="InterPro" id="IPR024864">
    <property type="entry name" value="Nup54/Nup57/Nup44"/>
</dbReference>
<dbReference type="InterPro" id="IPR025574">
    <property type="entry name" value="Nucleoporin_FG_rpt"/>
</dbReference>
<proteinExistence type="predicted"/>
<evidence type="ECO:0000313" key="9">
    <source>
        <dbReference type="Proteomes" id="UP000092993"/>
    </source>
</evidence>
<dbReference type="GO" id="GO:0006999">
    <property type="term" value="P:nuclear pore organization"/>
    <property type="evidence" value="ECO:0007669"/>
    <property type="project" value="TreeGrafter"/>
</dbReference>
<dbReference type="Pfam" id="PF13634">
    <property type="entry name" value="Nucleoporin_FG"/>
    <property type="match status" value="2"/>
</dbReference>
<evidence type="ECO:0000313" key="8">
    <source>
        <dbReference type="EMBL" id="OBZ76350.1"/>
    </source>
</evidence>
<dbReference type="STRING" id="5627.A0A1C7MHP4"/>
<evidence type="ECO:0000256" key="3">
    <source>
        <dbReference type="ARBA" id="ARBA00023132"/>
    </source>
</evidence>
<dbReference type="InterPro" id="IPR025712">
    <property type="entry name" value="Nup54_alpha-helical_dom"/>
</dbReference>
<keyword evidence="3" id="KW-0811">Translocation</keyword>
<keyword evidence="3" id="KW-0509">mRNA transport</keyword>
<feature type="compositionally biased region" description="Polar residues" evidence="6">
    <location>
        <begin position="129"/>
        <end position="138"/>
    </location>
</feature>
<accession>A0A1C7MHP4</accession>
<keyword evidence="2" id="KW-0813">Transport</keyword>
<dbReference type="GO" id="GO:0036228">
    <property type="term" value="P:protein localization to nuclear inner membrane"/>
    <property type="evidence" value="ECO:0007669"/>
    <property type="project" value="TreeGrafter"/>
</dbReference>
<keyword evidence="9" id="KW-1185">Reference proteome</keyword>
<dbReference type="Pfam" id="PF13874">
    <property type="entry name" value="Nup54"/>
    <property type="match status" value="1"/>
</dbReference>
<dbReference type="EMBL" id="LUGG01000003">
    <property type="protein sequence ID" value="OBZ76350.1"/>
    <property type="molecule type" value="Genomic_DNA"/>
</dbReference>
<evidence type="ECO:0000256" key="5">
    <source>
        <dbReference type="SAM" id="Coils"/>
    </source>
</evidence>
<feature type="compositionally biased region" description="Low complexity" evidence="6">
    <location>
        <begin position="91"/>
        <end position="124"/>
    </location>
</feature>
<dbReference type="AlphaFoldDB" id="A0A1C7MHP4"/>
<dbReference type="OMA" id="MMQTRLH"/>
<dbReference type="OrthoDB" id="6162375at2759"/>
<organism evidence="8 9">
    <name type="scientific">Grifola frondosa</name>
    <name type="common">Maitake</name>
    <name type="synonym">Polyporus frondosus</name>
    <dbReference type="NCBI Taxonomy" id="5627"/>
    <lineage>
        <taxon>Eukaryota</taxon>
        <taxon>Fungi</taxon>
        <taxon>Dikarya</taxon>
        <taxon>Basidiomycota</taxon>
        <taxon>Agaricomycotina</taxon>
        <taxon>Agaricomycetes</taxon>
        <taxon>Polyporales</taxon>
        <taxon>Grifolaceae</taxon>
        <taxon>Grifola</taxon>
    </lineage>
</organism>
<dbReference type="GO" id="GO:0006607">
    <property type="term" value="P:NLS-bearing protein import into nucleus"/>
    <property type="evidence" value="ECO:0007669"/>
    <property type="project" value="TreeGrafter"/>
</dbReference>
<comment type="subcellular location">
    <subcellularLocation>
        <location evidence="1">Nucleus</location>
        <location evidence="1">Nuclear pore complex</location>
    </subcellularLocation>
</comment>
<gene>
    <name evidence="8" type="primary">nup44</name>
    <name evidence="8" type="ORF">A0H81_03067</name>
</gene>
<feature type="coiled-coil region" evidence="5">
    <location>
        <begin position="335"/>
        <end position="369"/>
    </location>
</feature>
<reference evidence="8 9" key="1">
    <citation type="submission" date="2016-03" db="EMBL/GenBank/DDBJ databases">
        <title>Whole genome sequencing of Grifola frondosa 9006-11.</title>
        <authorList>
            <person name="Min B."/>
            <person name="Park H."/>
            <person name="Kim J.-G."/>
            <person name="Cho H."/>
            <person name="Oh Y.-L."/>
            <person name="Kong W.-S."/>
            <person name="Choi I.-G."/>
        </authorList>
    </citation>
    <scope>NUCLEOTIDE SEQUENCE [LARGE SCALE GENOMIC DNA]</scope>
    <source>
        <strain evidence="8 9">9006-11</strain>
    </source>
</reference>
<feature type="compositionally biased region" description="Polar residues" evidence="6">
    <location>
        <begin position="77"/>
        <end position="90"/>
    </location>
</feature>
<dbReference type="PANTHER" id="PTHR13000">
    <property type="entry name" value="NUCLEOPORIN P54"/>
    <property type="match status" value="1"/>
</dbReference>
<feature type="region of interest" description="Disordered" evidence="6">
    <location>
        <begin position="1"/>
        <end position="217"/>
    </location>
</feature>
<evidence type="ECO:0000256" key="2">
    <source>
        <dbReference type="ARBA" id="ARBA00022448"/>
    </source>
</evidence>
<keyword evidence="3" id="KW-0906">Nuclear pore complex</keyword>
<keyword evidence="5" id="KW-0175">Coiled coil</keyword>
<name>A0A1C7MHP4_GRIFR</name>
<feature type="compositionally biased region" description="Low complexity" evidence="6">
    <location>
        <begin position="145"/>
        <end position="165"/>
    </location>
</feature>
<sequence length="492" mass="50594">MSLFGNTSNTSSNIFGTTQPQAGPSAGGNPLFGNTTPASGSLLAIGPGSTQATGTGGGGLFGSSTTQPPGGGGSLFGNATQSTGANATPAGSTLFGSTSTNTLGTTNPTGGLFGNTTNTAPTTGGLFGNASNTPSSTGGLFGNVSSTSSTTGSGLFGTTNPTSTTTGGGLFGAPSQAGTSTSLFGGATQQQAPGSSFFSQPPQQSTGNLFGSLGRPPATGGGGLFGGSILGGSSLLGSTPSNLFSTKGSISPNQQQADAQSQFLALAQRMEGIANAWNPLSPQCRFQHYFYNLVDPNQVSYYGRPANATNETLWQKAVRENPDPSCFVPVLATGFDDLQKRVEAQSQQAAAHQEKLKELQTRIAALAQRHQLSNASRLHRASALQTQLTHRVLKLVQHLHLLIPALRSSAIRPEEEALRAALEEIDEEIRRPGGTGRMRGKLNELWALVGAVNAVRERDRKGGAVEWAVVDEEGLAKLLRYFSAMCNGDRAV</sequence>
<evidence type="ECO:0000256" key="1">
    <source>
        <dbReference type="ARBA" id="ARBA00004567"/>
    </source>
</evidence>
<comment type="caution">
    <text evidence="8">The sequence shown here is derived from an EMBL/GenBank/DDBJ whole genome shotgun (WGS) entry which is preliminary data.</text>
</comment>
<dbReference type="Proteomes" id="UP000092993">
    <property type="component" value="Unassembled WGS sequence"/>
</dbReference>
<keyword evidence="4" id="KW-0539">Nucleus</keyword>
<dbReference type="GO" id="GO:0044613">
    <property type="term" value="C:nuclear pore central transport channel"/>
    <property type="evidence" value="ECO:0007669"/>
    <property type="project" value="TreeGrafter"/>
</dbReference>
<feature type="compositionally biased region" description="Low complexity" evidence="6">
    <location>
        <begin position="189"/>
        <end position="217"/>
    </location>
</feature>
<feature type="domain" description="Nucleoporin Nup54 alpha-helical" evidence="7">
    <location>
        <begin position="307"/>
        <end position="448"/>
    </location>
</feature>
<protein>
    <submittedName>
        <fullName evidence="8">Nucleoporin nup44</fullName>
    </submittedName>
</protein>
<keyword evidence="3" id="KW-0653">Protein transport</keyword>
<dbReference type="GO" id="GO:0017056">
    <property type="term" value="F:structural constituent of nuclear pore"/>
    <property type="evidence" value="ECO:0007669"/>
    <property type="project" value="TreeGrafter"/>
</dbReference>
<evidence type="ECO:0000259" key="7">
    <source>
        <dbReference type="Pfam" id="PF13874"/>
    </source>
</evidence>
<evidence type="ECO:0000256" key="4">
    <source>
        <dbReference type="ARBA" id="ARBA00023242"/>
    </source>
</evidence>